<keyword evidence="1" id="KW-0812">Transmembrane</keyword>
<dbReference type="Gene3D" id="3.55.50.30">
    <property type="match status" value="1"/>
</dbReference>
<organism evidence="4 5">
    <name type="scientific">Sphingobacterium corticibacterium</name>
    <dbReference type="NCBI Taxonomy" id="2484746"/>
    <lineage>
        <taxon>Bacteria</taxon>
        <taxon>Pseudomonadati</taxon>
        <taxon>Bacteroidota</taxon>
        <taxon>Sphingobacteriia</taxon>
        <taxon>Sphingobacteriales</taxon>
        <taxon>Sphingobacteriaceae</taxon>
        <taxon>Sphingobacterium</taxon>
    </lineage>
</organism>
<accession>A0A4Q6XS81</accession>
<dbReference type="OrthoDB" id="1452822at2"/>
<keyword evidence="5" id="KW-1185">Reference proteome</keyword>
<dbReference type="AlphaFoldDB" id="A0A4Q6XS81"/>
<proteinExistence type="predicted"/>
<dbReference type="Gene3D" id="2.60.120.1440">
    <property type="match status" value="1"/>
</dbReference>
<dbReference type="GO" id="GO:0016989">
    <property type="term" value="F:sigma factor antagonist activity"/>
    <property type="evidence" value="ECO:0007669"/>
    <property type="project" value="TreeGrafter"/>
</dbReference>
<dbReference type="Proteomes" id="UP000292855">
    <property type="component" value="Unassembled WGS sequence"/>
</dbReference>
<dbReference type="InterPro" id="IPR012373">
    <property type="entry name" value="Ferrdict_sens_TM"/>
</dbReference>
<feature type="domain" description="FecR protein" evidence="2">
    <location>
        <begin position="186"/>
        <end position="279"/>
    </location>
</feature>
<keyword evidence="1" id="KW-1133">Transmembrane helix</keyword>
<gene>
    <name evidence="4" type="ORF">EWE74_14805</name>
</gene>
<feature type="domain" description="Protein FecR C-terminal" evidence="3">
    <location>
        <begin position="327"/>
        <end position="390"/>
    </location>
</feature>
<reference evidence="4 5" key="1">
    <citation type="submission" date="2019-02" db="EMBL/GenBank/DDBJ databases">
        <authorList>
            <person name="Li Y."/>
        </authorList>
    </citation>
    <scope>NUCLEOTIDE SEQUENCE [LARGE SCALE GENOMIC DNA]</scope>
    <source>
        <strain evidence="4 5">30C10-4-7</strain>
    </source>
</reference>
<dbReference type="PANTHER" id="PTHR30273">
    <property type="entry name" value="PERIPLASMIC SIGNAL SENSOR AND SIGMA FACTOR ACTIVATOR FECR-RELATED"/>
    <property type="match status" value="1"/>
</dbReference>
<feature type="transmembrane region" description="Helical" evidence="1">
    <location>
        <begin position="92"/>
        <end position="115"/>
    </location>
</feature>
<keyword evidence="1" id="KW-0472">Membrane</keyword>
<sequence length="394" mass="44104">MENQQRLKYLLGEYIGNRLEFGDFSELFDLLGQADRDHVQVLLDELLNTEESLSHPNMQQRIHAVHHNLIAEIEQTQLSERYERRQNGNRRLWKWSMIGAAAAVLLAFLGLRYLVPQQASDERNTPRTAAIADVMPGSNKAILEIGGEEHALDGRKAGIILGASEVQYQDGADAKIAIHDPSATVRLRTPRGGQYAVVMPDGTRIWLNAATQLSYTARYGKRDRTVELNGEAYFEVEKNAALPFIVKSKGQEIKVLGTSFNVNAYQDETSLRTTLVEGALLLSTAKGSLSILPDEQASWNMEDQLMYKAKVDVSRAVAWKEGVIDLHEMGLEECMKIIGRWYDLDVVYQGRVPDVVLGGKMSRGVKLSVFLKFLKQSFDVTTQLQDGKLVIQGI</sequence>
<dbReference type="Pfam" id="PF04773">
    <property type="entry name" value="FecR"/>
    <property type="match status" value="1"/>
</dbReference>
<name>A0A4Q6XS81_9SPHI</name>
<dbReference type="EMBL" id="SGIT01000002">
    <property type="protein sequence ID" value="RZF60372.1"/>
    <property type="molecule type" value="Genomic_DNA"/>
</dbReference>
<dbReference type="InterPro" id="IPR032508">
    <property type="entry name" value="FecR_C"/>
</dbReference>
<comment type="caution">
    <text evidence="4">The sequence shown here is derived from an EMBL/GenBank/DDBJ whole genome shotgun (WGS) entry which is preliminary data.</text>
</comment>
<dbReference type="PANTHER" id="PTHR30273:SF2">
    <property type="entry name" value="PROTEIN FECR"/>
    <property type="match status" value="1"/>
</dbReference>
<evidence type="ECO:0000313" key="4">
    <source>
        <dbReference type="EMBL" id="RZF60372.1"/>
    </source>
</evidence>
<dbReference type="Pfam" id="PF16344">
    <property type="entry name" value="FecR_C"/>
    <property type="match status" value="1"/>
</dbReference>
<evidence type="ECO:0000256" key="1">
    <source>
        <dbReference type="SAM" id="Phobius"/>
    </source>
</evidence>
<dbReference type="RefSeq" id="WP_130142287.1">
    <property type="nucleotide sequence ID" value="NZ_SGIT01000002.1"/>
</dbReference>
<dbReference type="InterPro" id="IPR006860">
    <property type="entry name" value="FecR"/>
</dbReference>
<evidence type="ECO:0000259" key="3">
    <source>
        <dbReference type="Pfam" id="PF16344"/>
    </source>
</evidence>
<protein>
    <submittedName>
        <fullName evidence="4">FecR family protein</fullName>
    </submittedName>
</protein>
<evidence type="ECO:0000259" key="2">
    <source>
        <dbReference type="Pfam" id="PF04773"/>
    </source>
</evidence>
<evidence type="ECO:0000313" key="5">
    <source>
        <dbReference type="Proteomes" id="UP000292855"/>
    </source>
</evidence>